<dbReference type="InterPro" id="IPR002725">
    <property type="entry name" value="YgjP-like_metallopeptidase"/>
</dbReference>
<organism evidence="2 3">
    <name type="scientific">Yoonia sediminilitoris</name>
    <dbReference type="NCBI Taxonomy" id="1286148"/>
    <lineage>
        <taxon>Bacteria</taxon>
        <taxon>Pseudomonadati</taxon>
        <taxon>Pseudomonadota</taxon>
        <taxon>Alphaproteobacteria</taxon>
        <taxon>Rhodobacterales</taxon>
        <taxon>Paracoccaceae</taxon>
        <taxon>Yoonia</taxon>
    </lineage>
</organism>
<dbReference type="AlphaFoldDB" id="A0A2T6K788"/>
<dbReference type="Proteomes" id="UP000244523">
    <property type="component" value="Unassembled WGS sequence"/>
</dbReference>
<reference evidence="2 3" key="1">
    <citation type="submission" date="2018-04" db="EMBL/GenBank/DDBJ databases">
        <title>Genomic Encyclopedia of Archaeal and Bacterial Type Strains, Phase II (KMG-II): from individual species to whole genera.</title>
        <authorList>
            <person name="Goeker M."/>
        </authorList>
    </citation>
    <scope>NUCLEOTIDE SEQUENCE [LARGE SCALE GENOMIC DNA]</scope>
    <source>
        <strain evidence="2 3">DSM 29955</strain>
    </source>
</reference>
<keyword evidence="3" id="KW-1185">Reference proteome</keyword>
<sequence length="242" mass="27713">MTGFILAYGDHRIPYQVSYDDARKSRVAIHVNPDGSVAVDAPNGFSDQSIKQAVQKRARWVVGHVSEARERYAHVRPREYVSGEQVLYLGRRYVLKVIPVDTKPSPTRLRGNRLEVETTNGTEDDIKGRLRAWYRVRGRDYLSRRIDALAESLPWVDAPPPFRLLEMSRQWGSCSPSGEIIINPHLVKAPRQCIDYVLIHELAHLKHHDHGAAFWKLIDAHAGDWRQTKKQLDRLAEVLLAD</sequence>
<protein>
    <recommendedName>
        <fullName evidence="1">YgjP-like metallopeptidase domain-containing protein</fullName>
    </recommendedName>
</protein>
<accession>A0A2T6K788</accession>
<dbReference type="CDD" id="cd07344">
    <property type="entry name" value="M48_yhfN_like"/>
    <property type="match status" value="1"/>
</dbReference>
<gene>
    <name evidence="2" type="ORF">C8N45_1187</name>
</gene>
<evidence type="ECO:0000259" key="1">
    <source>
        <dbReference type="Pfam" id="PF01863"/>
    </source>
</evidence>
<dbReference type="PANTHER" id="PTHR30399">
    <property type="entry name" value="UNCHARACTERIZED PROTEIN YGJP"/>
    <property type="match status" value="1"/>
</dbReference>
<dbReference type="InterPro" id="IPR053136">
    <property type="entry name" value="UTP_pyrophosphatase-like"/>
</dbReference>
<feature type="domain" description="YgjP-like metallopeptidase" evidence="1">
    <location>
        <begin position="26"/>
        <end position="234"/>
    </location>
</feature>
<name>A0A2T6K788_9RHOB</name>
<dbReference type="Pfam" id="PF01863">
    <property type="entry name" value="YgjP-like"/>
    <property type="match status" value="1"/>
</dbReference>
<dbReference type="PANTHER" id="PTHR30399:SF1">
    <property type="entry name" value="UTP PYROPHOSPHATASE"/>
    <property type="match status" value="1"/>
</dbReference>
<proteinExistence type="predicted"/>
<comment type="caution">
    <text evidence="2">The sequence shown here is derived from an EMBL/GenBank/DDBJ whole genome shotgun (WGS) entry which is preliminary data.</text>
</comment>
<dbReference type="RefSeq" id="WP_108388633.1">
    <property type="nucleotide sequence ID" value="NZ_QBUD01000018.1"/>
</dbReference>
<dbReference type="OrthoDB" id="9795402at2"/>
<evidence type="ECO:0000313" key="3">
    <source>
        <dbReference type="Proteomes" id="UP000244523"/>
    </source>
</evidence>
<evidence type="ECO:0000313" key="2">
    <source>
        <dbReference type="EMBL" id="PUB10528.1"/>
    </source>
</evidence>
<dbReference type="Gene3D" id="3.30.2010.10">
    <property type="entry name" value="Metalloproteases ('zincins'), catalytic domain"/>
    <property type="match status" value="1"/>
</dbReference>
<dbReference type="EMBL" id="QBUD01000018">
    <property type="protein sequence ID" value="PUB10528.1"/>
    <property type="molecule type" value="Genomic_DNA"/>
</dbReference>